<reference evidence="11" key="1">
    <citation type="submission" date="2024-07" db="EMBL/GenBank/DDBJ databases">
        <title>Two chromosome-level genome assemblies of Korean endemic species Abeliophyllum distichum and Forsythia ovata (Oleaceae).</title>
        <authorList>
            <person name="Jang H."/>
        </authorList>
    </citation>
    <scope>NUCLEOTIDE SEQUENCE [LARGE SCALE GENOMIC DNA]</scope>
</reference>
<dbReference type="EMBL" id="JBFOLJ010000002">
    <property type="protein sequence ID" value="KAL2554367.1"/>
    <property type="molecule type" value="Genomic_DNA"/>
</dbReference>
<dbReference type="Gene3D" id="3.30.40.10">
    <property type="entry name" value="Zinc/RING finger domain, C3HC4 (zinc finger)"/>
    <property type="match status" value="1"/>
</dbReference>
<dbReference type="SUPFAM" id="SSF57850">
    <property type="entry name" value="RING/U-box"/>
    <property type="match status" value="1"/>
</dbReference>
<dbReference type="PROSITE" id="PS50089">
    <property type="entry name" value="ZF_RING_2"/>
    <property type="match status" value="1"/>
</dbReference>
<dbReference type="GO" id="GO:0016567">
    <property type="term" value="P:protein ubiquitination"/>
    <property type="evidence" value="ECO:0007669"/>
    <property type="project" value="UniProtKB-ARBA"/>
</dbReference>
<comment type="catalytic activity">
    <reaction evidence="1">
        <text>S-ubiquitinyl-[E2 ubiquitin-conjugating enzyme]-L-cysteine + [acceptor protein]-L-lysine = [E2 ubiquitin-conjugating enzyme]-L-cysteine + N(6)-ubiquitinyl-[acceptor protein]-L-lysine.</text>
        <dbReference type="EC" id="2.3.2.27"/>
    </reaction>
</comment>
<dbReference type="EC" id="2.3.2.27" evidence="2"/>
<dbReference type="PANTHER" id="PTHR15710:SF132">
    <property type="entry name" value="E3 UBIQUITIN-PROTEIN LIGASE MPSR1"/>
    <property type="match status" value="1"/>
</dbReference>
<dbReference type="GO" id="GO:0008270">
    <property type="term" value="F:zinc ion binding"/>
    <property type="evidence" value="ECO:0007669"/>
    <property type="project" value="UniProtKB-KW"/>
</dbReference>
<sequence length="169" mass="18311">MSMQRPPNELLLSSSMSSWDCMLPGPPSKNNSGAADISNAGLLAYAAGSSVTIVDVNSMQLVFTLPLPPRPSSTGTTAAASLSPFITADGQPPTSKAFIEAMPSVKITGNENNEECVICLEEWEAGQMATKMTCTHRFHRNCIKKWLETHESCPVCRYKMPVEEDDDVN</sequence>
<evidence type="ECO:0000256" key="3">
    <source>
        <dbReference type="ARBA" id="ARBA00022679"/>
    </source>
</evidence>
<accession>A0ABD1WXC8</accession>
<dbReference type="PANTHER" id="PTHR15710">
    <property type="entry name" value="E3 UBIQUITIN-PROTEIN LIGASE PRAJA"/>
    <property type="match status" value="1"/>
</dbReference>
<dbReference type="Pfam" id="PF13639">
    <property type="entry name" value="zf-RING_2"/>
    <property type="match status" value="1"/>
</dbReference>
<keyword evidence="5 8" id="KW-0863">Zinc-finger</keyword>
<gene>
    <name evidence="10" type="ORF">Fot_07986</name>
</gene>
<evidence type="ECO:0000313" key="11">
    <source>
        <dbReference type="Proteomes" id="UP001604277"/>
    </source>
</evidence>
<dbReference type="Proteomes" id="UP001604277">
    <property type="component" value="Unassembled WGS sequence"/>
</dbReference>
<name>A0ABD1WXC8_9LAMI</name>
<evidence type="ECO:0000256" key="6">
    <source>
        <dbReference type="ARBA" id="ARBA00022786"/>
    </source>
</evidence>
<evidence type="ECO:0000256" key="1">
    <source>
        <dbReference type="ARBA" id="ARBA00000900"/>
    </source>
</evidence>
<feature type="domain" description="RING-type" evidence="9">
    <location>
        <begin position="116"/>
        <end position="157"/>
    </location>
</feature>
<evidence type="ECO:0000256" key="4">
    <source>
        <dbReference type="ARBA" id="ARBA00022723"/>
    </source>
</evidence>
<keyword evidence="11" id="KW-1185">Reference proteome</keyword>
<evidence type="ECO:0000256" key="7">
    <source>
        <dbReference type="ARBA" id="ARBA00022833"/>
    </source>
</evidence>
<dbReference type="FunFam" id="3.30.40.10:FF:000127">
    <property type="entry name" value="E3 ubiquitin-protein ligase RNF181"/>
    <property type="match status" value="1"/>
</dbReference>
<dbReference type="InterPro" id="IPR001841">
    <property type="entry name" value="Znf_RING"/>
</dbReference>
<dbReference type="AlphaFoldDB" id="A0ABD1WXC8"/>
<dbReference type="InterPro" id="IPR057852">
    <property type="entry name" value="Beta-prop_WDR11_1st"/>
</dbReference>
<evidence type="ECO:0000313" key="10">
    <source>
        <dbReference type="EMBL" id="KAL2554367.1"/>
    </source>
</evidence>
<keyword evidence="7" id="KW-0862">Zinc</keyword>
<evidence type="ECO:0000256" key="8">
    <source>
        <dbReference type="PROSITE-ProRule" id="PRU00175"/>
    </source>
</evidence>
<keyword evidence="6" id="KW-0833">Ubl conjugation pathway</keyword>
<dbReference type="InterPro" id="IPR013083">
    <property type="entry name" value="Znf_RING/FYVE/PHD"/>
</dbReference>
<dbReference type="GO" id="GO:0061630">
    <property type="term" value="F:ubiquitin protein ligase activity"/>
    <property type="evidence" value="ECO:0007669"/>
    <property type="project" value="UniProtKB-EC"/>
</dbReference>
<evidence type="ECO:0000256" key="5">
    <source>
        <dbReference type="ARBA" id="ARBA00022771"/>
    </source>
</evidence>
<keyword evidence="3" id="KW-0808">Transferase</keyword>
<keyword evidence="4" id="KW-0479">Metal-binding</keyword>
<dbReference type="CDD" id="cd16454">
    <property type="entry name" value="RING-H2_PA-TM-RING"/>
    <property type="match status" value="1"/>
</dbReference>
<organism evidence="10 11">
    <name type="scientific">Forsythia ovata</name>
    <dbReference type="NCBI Taxonomy" id="205694"/>
    <lineage>
        <taxon>Eukaryota</taxon>
        <taxon>Viridiplantae</taxon>
        <taxon>Streptophyta</taxon>
        <taxon>Embryophyta</taxon>
        <taxon>Tracheophyta</taxon>
        <taxon>Spermatophyta</taxon>
        <taxon>Magnoliopsida</taxon>
        <taxon>eudicotyledons</taxon>
        <taxon>Gunneridae</taxon>
        <taxon>Pentapetalae</taxon>
        <taxon>asterids</taxon>
        <taxon>lamiids</taxon>
        <taxon>Lamiales</taxon>
        <taxon>Oleaceae</taxon>
        <taxon>Forsythieae</taxon>
        <taxon>Forsythia</taxon>
    </lineage>
</organism>
<proteinExistence type="predicted"/>
<evidence type="ECO:0000256" key="2">
    <source>
        <dbReference type="ARBA" id="ARBA00012483"/>
    </source>
</evidence>
<evidence type="ECO:0000259" key="9">
    <source>
        <dbReference type="PROSITE" id="PS50089"/>
    </source>
</evidence>
<dbReference type="Pfam" id="PF23751">
    <property type="entry name" value="Beta-prop_WDR11_1st"/>
    <property type="match status" value="1"/>
</dbReference>
<comment type="caution">
    <text evidence="10">The sequence shown here is derived from an EMBL/GenBank/DDBJ whole genome shotgun (WGS) entry which is preliminary data.</text>
</comment>
<dbReference type="SMART" id="SM00184">
    <property type="entry name" value="RING"/>
    <property type="match status" value="1"/>
</dbReference>
<protein>
    <recommendedName>
        <fullName evidence="2">RING-type E3 ubiquitin transferase</fullName>
        <ecNumber evidence="2">2.3.2.27</ecNumber>
    </recommendedName>
</protein>